<evidence type="ECO:0000313" key="9">
    <source>
        <dbReference type="Proteomes" id="UP000694397"/>
    </source>
</evidence>
<feature type="domain" description="C2H2-type" evidence="7">
    <location>
        <begin position="10"/>
        <end position="37"/>
    </location>
</feature>
<feature type="domain" description="C2H2-type" evidence="7">
    <location>
        <begin position="217"/>
        <end position="244"/>
    </location>
</feature>
<keyword evidence="2" id="KW-0677">Repeat</keyword>
<dbReference type="SUPFAM" id="SSF57667">
    <property type="entry name" value="beta-beta-alpha zinc fingers"/>
    <property type="match status" value="5"/>
</dbReference>
<evidence type="ECO:0000256" key="3">
    <source>
        <dbReference type="ARBA" id="ARBA00022771"/>
    </source>
</evidence>
<feature type="domain" description="C2H2-type" evidence="7">
    <location>
        <begin position="67"/>
        <end position="95"/>
    </location>
</feature>
<reference evidence="8" key="3">
    <citation type="submission" date="2025-09" db="UniProtKB">
        <authorList>
            <consortium name="Ensembl"/>
        </authorList>
    </citation>
    <scope>IDENTIFICATION</scope>
</reference>
<protein>
    <recommendedName>
        <fullName evidence="7">C2H2-type domain-containing protein</fullName>
    </recommendedName>
</protein>
<feature type="domain" description="C2H2-type" evidence="7">
    <location>
        <begin position="245"/>
        <end position="267"/>
    </location>
</feature>
<keyword evidence="1" id="KW-0479">Metal-binding</keyword>
<dbReference type="Proteomes" id="UP000694397">
    <property type="component" value="Chromosome 18"/>
</dbReference>
<gene>
    <name evidence="8" type="primary">si:dkeyp-84f3.9</name>
</gene>
<keyword evidence="5" id="KW-0539">Nucleus</keyword>
<dbReference type="PROSITE" id="PS00028">
    <property type="entry name" value="ZINC_FINGER_C2H2_1"/>
    <property type="match status" value="9"/>
</dbReference>
<dbReference type="Ensembl" id="ENSSFOT00015080587.1">
    <property type="protein sequence ID" value="ENSSFOP00015056860.1"/>
    <property type="gene ID" value="ENSSFOG00015028811.1"/>
</dbReference>
<keyword evidence="9" id="KW-1185">Reference proteome</keyword>
<evidence type="ECO:0000256" key="5">
    <source>
        <dbReference type="ARBA" id="ARBA00023242"/>
    </source>
</evidence>
<dbReference type="InterPro" id="IPR013087">
    <property type="entry name" value="Znf_C2H2_type"/>
</dbReference>
<evidence type="ECO:0000256" key="6">
    <source>
        <dbReference type="PROSITE-ProRule" id="PRU00042"/>
    </source>
</evidence>
<keyword evidence="3 6" id="KW-0863">Zinc-finger</keyword>
<dbReference type="Gene3D" id="3.30.160.60">
    <property type="entry name" value="Classic Zinc Finger"/>
    <property type="match status" value="6"/>
</dbReference>
<proteinExistence type="predicted"/>
<dbReference type="Pfam" id="PF00096">
    <property type="entry name" value="zf-C2H2"/>
    <property type="match status" value="7"/>
</dbReference>
<feature type="domain" description="C2H2-type" evidence="7">
    <location>
        <begin position="39"/>
        <end position="66"/>
    </location>
</feature>
<dbReference type="FunFam" id="3.30.160.60:FF:000100">
    <property type="entry name" value="Zinc finger 45-like"/>
    <property type="match status" value="1"/>
</dbReference>
<feature type="domain" description="C2H2-type" evidence="7">
    <location>
        <begin position="124"/>
        <end position="148"/>
    </location>
</feature>
<dbReference type="AlphaFoldDB" id="A0A8C9TU19"/>
<dbReference type="GO" id="GO:0000978">
    <property type="term" value="F:RNA polymerase II cis-regulatory region sequence-specific DNA binding"/>
    <property type="evidence" value="ECO:0007669"/>
    <property type="project" value="TreeGrafter"/>
</dbReference>
<organism evidence="8 9">
    <name type="scientific">Scleropages formosus</name>
    <name type="common">Asian bonytongue</name>
    <name type="synonym">Osteoglossum formosum</name>
    <dbReference type="NCBI Taxonomy" id="113540"/>
    <lineage>
        <taxon>Eukaryota</taxon>
        <taxon>Metazoa</taxon>
        <taxon>Chordata</taxon>
        <taxon>Craniata</taxon>
        <taxon>Vertebrata</taxon>
        <taxon>Euteleostomi</taxon>
        <taxon>Actinopterygii</taxon>
        <taxon>Neopterygii</taxon>
        <taxon>Teleostei</taxon>
        <taxon>Osteoglossocephala</taxon>
        <taxon>Osteoglossomorpha</taxon>
        <taxon>Osteoglossiformes</taxon>
        <taxon>Osteoglossidae</taxon>
        <taxon>Scleropages</taxon>
    </lineage>
</organism>
<name>A0A8C9TU19_SCLFO</name>
<feature type="domain" description="C2H2-type" evidence="7">
    <location>
        <begin position="294"/>
        <end position="321"/>
    </location>
</feature>
<evidence type="ECO:0000256" key="4">
    <source>
        <dbReference type="ARBA" id="ARBA00022833"/>
    </source>
</evidence>
<evidence type="ECO:0000259" key="7">
    <source>
        <dbReference type="PROSITE" id="PS50157"/>
    </source>
</evidence>
<reference evidence="8 9" key="1">
    <citation type="submission" date="2019-04" db="EMBL/GenBank/DDBJ databases">
        <authorList>
            <consortium name="Wellcome Sanger Institute Data Sharing"/>
        </authorList>
    </citation>
    <scope>NUCLEOTIDE SEQUENCE [LARGE SCALE GENOMIC DNA]</scope>
</reference>
<keyword evidence="4" id="KW-0862">Zinc</keyword>
<reference evidence="8" key="2">
    <citation type="submission" date="2025-08" db="UniProtKB">
        <authorList>
            <consortium name="Ensembl"/>
        </authorList>
    </citation>
    <scope>IDENTIFICATION</scope>
</reference>
<feature type="domain" description="C2H2-type" evidence="7">
    <location>
        <begin position="96"/>
        <end position="124"/>
    </location>
</feature>
<sequence>MLTHVRGHSYTCGRCGKTLENWNKFWIHQRIHRQKRGRFFCSECGQGFRFAGLYRKHLQEHTEKKPYLCHLCPYTCSCEENLKAHQNEWHGSSKPYTCSICQKGFFHQENLERHLFINHRVQSYHCSFCSLSFFDSSELQLHLKTHANCGGCDASFKTLNLLFRHQLCHSSRSTMTWQSGQIVGQVSNAFHPQKVPQHYRHNTSTGLPFFQPEKRTHHCNLCGKRFKYSSLLQQHQFLHTGQKPFRCPDCGKTFAFAQNMRAHWRQHRKCTHRCLRCSLSFLDLTSLSGVQRINSCPLCPLTFPDVASLKAHMLIHEADEAFGGRGRGTSSNGEDQDTTTFVCPCCHVTLPDQRSLEIHMVSHITPQQATNVLSRVAVNNGMEVLRGNWFHCSFE</sequence>
<dbReference type="GO" id="GO:0001228">
    <property type="term" value="F:DNA-binding transcription activator activity, RNA polymerase II-specific"/>
    <property type="evidence" value="ECO:0007669"/>
    <property type="project" value="TreeGrafter"/>
</dbReference>
<dbReference type="InterPro" id="IPR036236">
    <property type="entry name" value="Znf_C2H2_sf"/>
</dbReference>
<dbReference type="PANTHER" id="PTHR24393">
    <property type="entry name" value="ZINC FINGER PROTEIN"/>
    <property type="match status" value="1"/>
</dbReference>
<dbReference type="PROSITE" id="PS50157">
    <property type="entry name" value="ZINC_FINGER_C2H2_2"/>
    <property type="match status" value="8"/>
</dbReference>
<dbReference type="SMART" id="SM00355">
    <property type="entry name" value="ZnF_C2H2"/>
    <property type="match status" value="10"/>
</dbReference>
<evidence type="ECO:0000256" key="1">
    <source>
        <dbReference type="ARBA" id="ARBA00022723"/>
    </source>
</evidence>
<dbReference type="PANTHER" id="PTHR24393:SF34">
    <property type="entry name" value="PR_SET DOMAIN 13"/>
    <property type="match status" value="1"/>
</dbReference>
<accession>A0A8C9TU19</accession>
<evidence type="ECO:0000256" key="2">
    <source>
        <dbReference type="ARBA" id="ARBA00022737"/>
    </source>
</evidence>
<dbReference type="Pfam" id="PF12874">
    <property type="entry name" value="zf-met"/>
    <property type="match status" value="1"/>
</dbReference>
<dbReference type="FunFam" id="3.30.160.60:FF:002343">
    <property type="entry name" value="Zinc finger protein 33A"/>
    <property type="match status" value="1"/>
</dbReference>
<dbReference type="GeneTree" id="ENSGT01150000286958"/>
<evidence type="ECO:0000313" key="8">
    <source>
        <dbReference type="Ensembl" id="ENSSFOP00015056860.1"/>
    </source>
</evidence>
<dbReference type="GO" id="GO:0008270">
    <property type="term" value="F:zinc ion binding"/>
    <property type="evidence" value="ECO:0007669"/>
    <property type="project" value="UniProtKB-KW"/>
</dbReference>
<dbReference type="GO" id="GO:0005634">
    <property type="term" value="C:nucleus"/>
    <property type="evidence" value="ECO:0007669"/>
    <property type="project" value="TreeGrafter"/>
</dbReference>